<dbReference type="SUPFAM" id="SSF47240">
    <property type="entry name" value="Ferritin-like"/>
    <property type="match status" value="1"/>
</dbReference>
<keyword evidence="1" id="KW-0732">Signal</keyword>
<dbReference type="EMBL" id="JAKWFO010000005">
    <property type="protein sequence ID" value="KAI9635304.1"/>
    <property type="molecule type" value="Genomic_DNA"/>
</dbReference>
<dbReference type="Pfam" id="PF13668">
    <property type="entry name" value="Ferritin_2"/>
    <property type="match status" value="1"/>
</dbReference>
<proteinExistence type="predicted"/>
<feature type="chain" id="PRO_5041410974" evidence="1">
    <location>
        <begin position="18"/>
        <end position="313"/>
    </location>
</feature>
<accession>A0AA38HA28</accession>
<reference evidence="2" key="1">
    <citation type="journal article" date="2022" name="G3 (Bethesda)">
        <title>High quality genome of the basidiomycete yeast Dioszegia hungarica PDD-24b-2 isolated from cloud water.</title>
        <authorList>
            <person name="Jarrige D."/>
            <person name="Haridas S."/>
            <person name="Bleykasten-Grosshans C."/>
            <person name="Joly M."/>
            <person name="Nadalig T."/>
            <person name="Sancelme M."/>
            <person name="Vuilleumier S."/>
            <person name="Grigoriev I.V."/>
            <person name="Amato P."/>
            <person name="Bringel F."/>
        </authorList>
    </citation>
    <scope>NUCLEOTIDE SEQUENCE</scope>
    <source>
        <strain evidence="2">PDD-24b-2</strain>
    </source>
</reference>
<dbReference type="PANTHER" id="PTHR38705">
    <property type="entry name" value="PROTEIN RDS1"/>
    <property type="match status" value="1"/>
</dbReference>
<dbReference type="CDD" id="cd00657">
    <property type="entry name" value="Ferritin_like"/>
    <property type="match status" value="1"/>
</dbReference>
<comment type="caution">
    <text evidence="2">The sequence shown here is derived from an EMBL/GenBank/DDBJ whole genome shotgun (WGS) entry which is preliminary data.</text>
</comment>
<gene>
    <name evidence="2" type="ORF">MKK02DRAFT_43991</name>
</gene>
<dbReference type="Proteomes" id="UP001164286">
    <property type="component" value="Unassembled WGS sequence"/>
</dbReference>
<dbReference type="GeneID" id="77731919"/>
<organism evidence="2 3">
    <name type="scientific">Dioszegia hungarica</name>
    <dbReference type="NCBI Taxonomy" id="4972"/>
    <lineage>
        <taxon>Eukaryota</taxon>
        <taxon>Fungi</taxon>
        <taxon>Dikarya</taxon>
        <taxon>Basidiomycota</taxon>
        <taxon>Agaricomycotina</taxon>
        <taxon>Tremellomycetes</taxon>
        <taxon>Tremellales</taxon>
        <taxon>Bulleribasidiaceae</taxon>
        <taxon>Dioszegia</taxon>
    </lineage>
</organism>
<dbReference type="PANTHER" id="PTHR38705:SF1">
    <property type="entry name" value="PROTEIN RDS1"/>
    <property type="match status" value="1"/>
</dbReference>
<dbReference type="RefSeq" id="XP_052945081.1">
    <property type="nucleotide sequence ID" value="XM_053092714.1"/>
</dbReference>
<evidence type="ECO:0000313" key="2">
    <source>
        <dbReference type="EMBL" id="KAI9635304.1"/>
    </source>
</evidence>
<dbReference type="InterPro" id="IPR009078">
    <property type="entry name" value="Ferritin-like_SF"/>
</dbReference>
<protein>
    <submittedName>
        <fullName evidence="2">Ferritin-like domain-containing protein</fullName>
    </submittedName>
</protein>
<evidence type="ECO:0000256" key="1">
    <source>
        <dbReference type="SAM" id="SignalP"/>
    </source>
</evidence>
<evidence type="ECO:0000313" key="3">
    <source>
        <dbReference type="Proteomes" id="UP001164286"/>
    </source>
</evidence>
<keyword evidence="3" id="KW-1185">Reference proteome</keyword>
<dbReference type="AlphaFoldDB" id="A0AA38HA28"/>
<dbReference type="InterPro" id="IPR039254">
    <property type="entry name" value="Rds1"/>
</dbReference>
<sequence>MKFAAVASLLAAGVAVASPVVSNPLKRAAAVTDLQVLQYALTLEHLEAAYYAQGLAKFNYDDFAKAGFPDWVRGRVLEISQHESSHVKLLTAALGNNSVPACQYAFPLTDPRTFISFASFLENIGVSAYIGANQYISDPLYATVAGSILAVEARHQGFFSGPVLTQADWTGPYDTPLGLDMVYTLAAQLITSCPAGPSLPVTASSPLALAAGLPVGLATGGSAVALTYAKSSSSVPGPVNAVLYNGLGSVFLPYTDGKVTIPKEIQGFSYVILTNAADAASVTTANTVAGPAVINTPFDAFQSNAGFKNPFGA</sequence>
<name>A0AA38HA28_9TREE</name>
<feature type="signal peptide" evidence="1">
    <location>
        <begin position="1"/>
        <end position="17"/>
    </location>
</feature>